<evidence type="ECO:0000259" key="2">
    <source>
        <dbReference type="PROSITE" id="PS00745"/>
    </source>
</evidence>
<proteinExistence type="inferred from homology"/>
<dbReference type="RefSeq" id="WP_379874146.1">
    <property type="nucleotide sequence ID" value="NZ_JBHUIP010000001.1"/>
</dbReference>
<keyword evidence="4" id="KW-1185">Reference proteome</keyword>
<dbReference type="PANTHER" id="PTHR43804:SF9">
    <property type="entry name" value="PEPTIDE CHAIN RELEASE FACTOR HOMOLOG-RELATED"/>
    <property type="match status" value="1"/>
</dbReference>
<protein>
    <submittedName>
        <fullName evidence="3">Peptide chain release factor H</fullName>
    </submittedName>
</protein>
<dbReference type="Gene3D" id="3.30.70.1660">
    <property type="match status" value="1"/>
</dbReference>
<dbReference type="InterPro" id="IPR000352">
    <property type="entry name" value="Pep_chain_release_fac_I"/>
</dbReference>
<dbReference type="Proteomes" id="UP001597295">
    <property type="component" value="Unassembled WGS sequence"/>
</dbReference>
<evidence type="ECO:0000313" key="4">
    <source>
        <dbReference type="Proteomes" id="UP001597295"/>
    </source>
</evidence>
<name>A0ABW5DKD5_9PROT</name>
<comment type="similarity">
    <text evidence="1">Belongs to the prokaryotic/mitochondrial release factor family.</text>
</comment>
<dbReference type="Gene3D" id="3.30.160.20">
    <property type="match status" value="1"/>
</dbReference>
<accession>A0ABW5DKD5</accession>
<feature type="domain" description="Prokaryotic-type class I peptide chain release factors" evidence="2">
    <location>
        <begin position="116"/>
        <end position="132"/>
    </location>
</feature>
<dbReference type="InterPro" id="IPR045853">
    <property type="entry name" value="Pep_chain_release_fac_I_sf"/>
</dbReference>
<gene>
    <name evidence="3" type="primary">prfH</name>
    <name evidence="3" type="ORF">ACFSM5_00860</name>
</gene>
<dbReference type="SUPFAM" id="SSF75620">
    <property type="entry name" value="Release factor"/>
    <property type="match status" value="1"/>
</dbReference>
<dbReference type="NCBIfam" id="TIGR03072">
    <property type="entry name" value="release_prfH"/>
    <property type="match status" value="1"/>
</dbReference>
<dbReference type="Pfam" id="PF00472">
    <property type="entry name" value="RF-1"/>
    <property type="match status" value="1"/>
</dbReference>
<evidence type="ECO:0000313" key="3">
    <source>
        <dbReference type="EMBL" id="MFD2261417.1"/>
    </source>
</evidence>
<dbReference type="EMBL" id="JBHUIP010000001">
    <property type="protein sequence ID" value="MFD2261417.1"/>
    <property type="molecule type" value="Genomic_DNA"/>
</dbReference>
<comment type="caution">
    <text evidence="3">The sequence shown here is derived from an EMBL/GenBank/DDBJ whole genome shotgun (WGS) entry which is preliminary data.</text>
</comment>
<evidence type="ECO:0000256" key="1">
    <source>
        <dbReference type="ARBA" id="ARBA00010835"/>
    </source>
</evidence>
<dbReference type="InterPro" id="IPR050057">
    <property type="entry name" value="Prokaryotic/Mito_RF"/>
</dbReference>
<reference evidence="4" key="1">
    <citation type="journal article" date="2019" name="Int. J. Syst. Evol. Microbiol.">
        <title>The Global Catalogue of Microorganisms (GCM) 10K type strain sequencing project: providing services to taxonomists for standard genome sequencing and annotation.</title>
        <authorList>
            <consortium name="The Broad Institute Genomics Platform"/>
            <consortium name="The Broad Institute Genome Sequencing Center for Infectious Disease"/>
            <person name="Wu L."/>
            <person name="Ma J."/>
        </authorList>
    </citation>
    <scope>NUCLEOTIDE SEQUENCE [LARGE SCALE GENOMIC DNA]</scope>
    <source>
        <strain evidence="4">CGMCC 1.19062</strain>
    </source>
</reference>
<dbReference type="InterPro" id="IPR017509">
    <property type="entry name" value="PrfH"/>
</dbReference>
<sequence>MTWLLFTAGRGPGECEVAVVGLLRAMEREAKAADIAVTMLEEEGGPHGLLSALVSLDGEQVDAFAHSWEGSVLWICPSALRPSHRRKNWFVGVTRLAPPPPAQAMRTEDLVFEACRASGPGGQHVNKTNSAVRLTHRPSGVSVLAQEERSQHRNRALATARLWALLSEREAQTRQDAATERWRNHADLERGNPIRTYKGPDFVRA</sequence>
<dbReference type="PROSITE" id="PS00745">
    <property type="entry name" value="RF_PROK_I"/>
    <property type="match status" value="1"/>
</dbReference>
<organism evidence="3 4">
    <name type="scientific">Lacibacterium aquatile</name>
    <dbReference type="NCBI Taxonomy" id="1168082"/>
    <lineage>
        <taxon>Bacteria</taxon>
        <taxon>Pseudomonadati</taxon>
        <taxon>Pseudomonadota</taxon>
        <taxon>Alphaproteobacteria</taxon>
        <taxon>Rhodospirillales</taxon>
        <taxon>Rhodospirillaceae</taxon>
    </lineage>
</organism>
<dbReference type="PANTHER" id="PTHR43804">
    <property type="entry name" value="LD18447P"/>
    <property type="match status" value="1"/>
</dbReference>